<keyword evidence="2" id="KW-1185">Reference proteome</keyword>
<sequence length="30" mass="3133">MVHRYPATGRTVGGCNQGALSGVYIGDSHE</sequence>
<dbReference type="STRING" id="405436.SAMN05444365_10542"/>
<dbReference type="EMBL" id="FNPH01000005">
    <property type="protein sequence ID" value="SDZ04861.1"/>
    <property type="molecule type" value="Genomic_DNA"/>
</dbReference>
<dbReference type="AlphaFoldDB" id="A0A1H3PV95"/>
<accession>A0A1H3PV95</accession>
<evidence type="ECO:0000313" key="1">
    <source>
        <dbReference type="EMBL" id="SDZ04861.1"/>
    </source>
</evidence>
<proteinExistence type="predicted"/>
<gene>
    <name evidence="1" type="ORF">SAMN05444365_10542</name>
</gene>
<dbReference type="Proteomes" id="UP000242415">
    <property type="component" value="Unassembled WGS sequence"/>
</dbReference>
<organism evidence="1 2">
    <name type="scientific">Micromonospora pattaloongensis</name>
    <dbReference type="NCBI Taxonomy" id="405436"/>
    <lineage>
        <taxon>Bacteria</taxon>
        <taxon>Bacillati</taxon>
        <taxon>Actinomycetota</taxon>
        <taxon>Actinomycetes</taxon>
        <taxon>Micromonosporales</taxon>
        <taxon>Micromonosporaceae</taxon>
        <taxon>Micromonospora</taxon>
    </lineage>
</organism>
<protein>
    <submittedName>
        <fullName evidence="1">Uncharacterized protein</fullName>
    </submittedName>
</protein>
<name>A0A1H3PV95_9ACTN</name>
<evidence type="ECO:0000313" key="2">
    <source>
        <dbReference type="Proteomes" id="UP000242415"/>
    </source>
</evidence>
<reference evidence="2" key="1">
    <citation type="submission" date="2016-10" db="EMBL/GenBank/DDBJ databases">
        <authorList>
            <person name="Varghese N."/>
            <person name="Submissions S."/>
        </authorList>
    </citation>
    <scope>NUCLEOTIDE SEQUENCE [LARGE SCALE GENOMIC DNA]</scope>
    <source>
        <strain evidence="2">DSM 45245</strain>
    </source>
</reference>